<evidence type="ECO:0000313" key="2">
    <source>
        <dbReference type="Proteomes" id="UP000266301"/>
    </source>
</evidence>
<dbReference type="PANTHER" id="PTHR47197:SF3">
    <property type="entry name" value="DIHYDRO-HEME D1 DEHYDROGENASE"/>
    <property type="match status" value="1"/>
</dbReference>
<evidence type="ECO:0000313" key="1">
    <source>
        <dbReference type="EMBL" id="AYD39913.1"/>
    </source>
</evidence>
<dbReference type="PANTHER" id="PTHR47197">
    <property type="entry name" value="PROTEIN NIRF"/>
    <property type="match status" value="1"/>
</dbReference>
<reference evidence="1 2" key="1">
    <citation type="journal article" date="2019" name="Int. J. Syst. Evol. Microbiol.">
        <title>Clostridium fermenticellae sp. nov., isolated from the mud in a fermentation cellar for the production of the Chinese liquor, baijiu.</title>
        <authorList>
            <person name="Xu P.X."/>
            <person name="Chai L.J."/>
            <person name="Qiu T."/>
            <person name="Zhang X.J."/>
            <person name="Lu Z.M."/>
            <person name="Xiao C."/>
            <person name="Wang S.T."/>
            <person name="Shen C.H."/>
            <person name="Shi J.S."/>
            <person name="Xu Z.H."/>
        </authorList>
    </citation>
    <scope>NUCLEOTIDE SEQUENCE [LARGE SCALE GENOMIC DNA]</scope>
    <source>
        <strain evidence="1 2">JN500901</strain>
    </source>
</reference>
<protein>
    <recommendedName>
        <fullName evidence="3">YncE family protein</fullName>
    </recommendedName>
</protein>
<dbReference type="AlphaFoldDB" id="A0A386H2Z4"/>
<keyword evidence="2" id="KW-1185">Reference proteome</keyword>
<evidence type="ECO:0008006" key="3">
    <source>
        <dbReference type="Google" id="ProtNLM"/>
    </source>
</evidence>
<dbReference type="KEGG" id="cfer:D4Z93_05030"/>
<dbReference type="InterPro" id="IPR051200">
    <property type="entry name" value="Host-pathogen_enzymatic-act"/>
</dbReference>
<dbReference type="Gene3D" id="2.130.10.10">
    <property type="entry name" value="YVTN repeat-like/Quinoprotein amine dehydrogenase"/>
    <property type="match status" value="1"/>
</dbReference>
<proteinExistence type="predicted"/>
<sequence>MKDSNTIYYVSHLNRNIISIIDAESFKVVKEIDTGCKVTNVIVDSKNNIYAVSGRDNKIIIFDTLYKREEVWNVENDGIAEIDMNENKIYVSNIERVIVYNLETREKVGCIDGFTAINSLKLDANNERLFILDTIECKLKVYNTKDLKLVLQYKNIGNSPYCMCVYENKVYIGNKSAWAVKNSGNITVVNLKNGSISYIRLKLCAEVKDLEIYNELLYVLNSKLKRIEVLNIKTGEIVNLIKTTFEFPQKLCIDRNKGALLVTSKDFEGDGVLDKVDTKINKVTATVYFKQKNDNPYDISVSRIEDEALEYDFQTEIKTEKNKIPIFSKKVISTYKEKVLFNDMSIDLPSDKCDFTNIDNIYFKKCEILKEMQSKKRIKDNSEYLVFEYSFIIPYSIDISDDKKNTFTLDGTLNGSQKATIYMPYKVYEYDTAMVVNSFTRIIQAAKIEDEKVNFSADSLVVTRLLIDDVIYIPDCEQCFIKSRR</sequence>
<gene>
    <name evidence="1" type="ORF">D4Z93_05030</name>
</gene>
<dbReference type="InterPro" id="IPR011047">
    <property type="entry name" value="Quinoprotein_ADH-like_sf"/>
</dbReference>
<dbReference type="Proteomes" id="UP000266301">
    <property type="component" value="Chromosome"/>
</dbReference>
<organism evidence="1 2">
    <name type="scientific">Clostridium fermenticellae</name>
    <dbReference type="NCBI Taxonomy" id="2068654"/>
    <lineage>
        <taxon>Bacteria</taxon>
        <taxon>Bacillati</taxon>
        <taxon>Bacillota</taxon>
        <taxon>Clostridia</taxon>
        <taxon>Eubacteriales</taxon>
        <taxon>Clostridiaceae</taxon>
        <taxon>Clostridium</taxon>
    </lineage>
</organism>
<dbReference type="EMBL" id="CP032416">
    <property type="protein sequence ID" value="AYD39913.1"/>
    <property type="molecule type" value="Genomic_DNA"/>
</dbReference>
<dbReference type="OrthoDB" id="1894969at2"/>
<dbReference type="InterPro" id="IPR015943">
    <property type="entry name" value="WD40/YVTN_repeat-like_dom_sf"/>
</dbReference>
<dbReference type="RefSeq" id="WP_119970937.1">
    <property type="nucleotide sequence ID" value="NZ_CP032416.1"/>
</dbReference>
<accession>A0A386H2Z4</accession>
<name>A0A386H2Z4_9CLOT</name>
<dbReference type="SUPFAM" id="SSF50998">
    <property type="entry name" value="Quinoprotein alcohol dehydrogenase-like"/>
    <property type="match status" value="1"/>
</dbReference>